<keyword evidence="13" id="KW-1048">Host nucleus</keyword>
<keyword evidence="40" id="KW-1038">Host endoplasmic reticulum</keyword>
<dbReference type="GO" id="GO:0006508">
    <property type="term" value="P:proteolysis"/>
    <property type="evidence" value="ECO:0007669"/>
    <property type="project" value="UniProtKB-KW"/>
</dbReference>
<proteinExistence type="predicted"/>
<feature type="transmembrane region" description="Helical" evidence="49">
    <location>
        <begin position="2058"/>
        <end position="2081"/>
    </location>
</feature>
<accession>A0AAT9TYK5</accession>
<dbReference type="GO" id="GO:0003968">
    <property type="term" value="F:RNA-directed RNA polymerase activity"/>
    <property type="evidence" value="ECO:0007669"/>
    <property type="project" value="UniProtKB-KW"/>
</dbReference>
<evidence type="ECO:0000256" key="8">
    <source>
        <dbReference type="ARBA" id="ARBA00022482"/>
    </source>
</evidence>
<evidence type="ECO:0000256" key="33">
    <source>
        <dbReference type="ARBA" id="ARBA00022953"/>
    </source>
</evidence>
<dbReference type="InterPro" id="IPR043504">
    <property type="entry name" value="Peptidase_S1_PA_chymotrypsin"/>
</dbReference>
<dbReference type="GO" id="GO:0042025">
    <property type="term" value="C:host cell nucleus"/>
    <property type="evidence" value="ECO:0007669"/>
    <property type="project" value="UniProtKB-SubCell"/>
</dbReference>
<dbReference type="Pfam" id="PF01538">
    <property type="entry name" value="HCV_NS2"/>
    <property type="match status" value="1"/>
</dbReference>
<evidence type="ECO:0000256" key="34">
    <source>
        <dbReference type="ARBA" id="ARBA00022989"/>
    </source>
</evidence>
<feature type="transmembrane region" description="Helical" evidence="49">
    <location>
        <begin position="896"/>
        <end position="915"/>
    </location>
</feature>
<evidence type="ECO:0000256" key="30">
    <source>
        <dbReference type="ARBA" id="ARBA00022844"/>
    </source>
</evidence>
<evidence type="ECO:0000256" key="27">
    <source>
        <dbReference type="ARBA" id="ARBA00022825"/>
    </source>
</evidence>
<dbReference type="GO" id="GO:0015267">
    <property type="term" value="F:channel activity"/>
    <property type="evidence" value="ECO:0007669"/>
    <property type="project" value="UniProtKB-KW"/>
</dbReference>
<dbReference type="InterPro" id="IPR007094">
    <property type="entry name" value="RNA-dir_pol_PSvirus"/>
</dbReference>
<dbReference type="PROSITE" id="PS51192">
    <property type="entry name" value="HELICASE_ATP_BIND_1"/>
    <property type="match status" value="1"/>
</dbReference>
<feature type="domain" description="RdRp catalytic" evidence="50">
    <location>
        <begin position="3017"/>
        <end position="3131"/>
    </location>
</feature>
<reference evidence="54" key="1">
    <citation type="journal article" date="2023" name="Nat. Commun.">
        <title>Virus diversity, wildlife-domestic animal circulation and potential zoonotic viruses of small mammals, pangolins and zoo animals.</title>
        <authorList>
            <person name="Cui X."/>
            <person name="Fan K."/>
            <person name="Liang X."/>
            <person name="Gong W."/>
            <person name="Chen W."/>
            <person name="He B."/>
            <person name="Chen X."/>
            <person name="Wang H."/>
            <person name="Wang X."/>
            <person name="Zhang P."/>
            <person name="Lu X."/>
            <person name="Chen R."/>
            <person name="Lin K."/>
            <person name="Liu J."/>
            <person name="Zhai J."/>
            <person name="Liu D.X."/>
            <person name="Shan F."/>
            <person name="Li Y."/>
            <person name="Chen R.A."/>
            <person name="Meng H."/>
            <person name="Li X."/>
            <person name="Mi S."/>
            <person name="Jiang J."/>
            <person name="Zhou N."/>
            <person name="Chen Z."/>
            <person name="Zou J.-J."/>
            <person name="Ge D."/>
            <person name="Yang Q."/>
            <person name="He K."/>
            <person name="Chen T."/>
            <person name="Wu Y.-J."/>
            <person name="Lu H."/>
            <person name="Irwin D.M."/>
            <person name="Shen X."/>
            <person name="Hu Y."/>
            <person name="Lu X."/>
            <person name="Ding C."/>
            <person name="Guan Y."/>
            <person name="Tu C."/>
            <person name="Shen Y."/>
        </authorList>
    </citation>
    <scope>NUCLEOTIDE SEQUENCE</scope>
    <source>
        <strain evidence="54">SC/C3-19.2/2021</strain>
    </source>
</reference>
<dbReference type="Gene3D" id="1.10.820.10">
    <property type="entry name" value="RNA Helicase Chain A , domain 3"/>
    <property type="match status" value="1"/>
</dbReference>
<dbReference type="GO" id="GO:0039694">
    <property type="term" value="P:viral RNA genome replication"/>
    <property type="evidence" value="ECO:0007669"/>
    <property type="project" value="InterPro"/>
</dbReference>
<dbReference type="PROSITE" id="PS50507">
    <property type="entry name" value="RDRP_SSRNA_POS"/>
    <property type="match status" value="1"/>
</dbReference>
<dbReference type="SUPFAM" id="SSF50494">
    <property type="entry name" value="Trypsin-like serine proteases"/>
    <property type="match status" value="1"/>
</dbReference>
<evidence type="ECO:0000256" key="25">
    <source>
        <dbReference type="ARBA" id="ARBA00022806"/>
    </source>
</evidence>
<organism evidence="54">
    <name type="scientific">Eospalax rufescens pegivirus</name>
    <dbReference type="NCBI Taxonomy" id="3040114"/>
    <lineage>
        <taxon>Viruses</taxon>
        <taxon>Riboviria</taxon>
        <taxon>Orthornavirae</taxon>
        <taxon>Kitrinoviricota</taxon>
        <taxon>Flasuviricetes</taxon>
        <taxon>Amarillovirales</taxon>
        <taxon>Flaviviridae</taxon>
    </lineage>
</organism>
<evidence type="ECO:0000256" key="26">
    <source>
        <dbReference type="ARBA" id="ARBA00022807"/>
    </source>
</evidence>
<evidence type="ECO:0000256" key="48">
    <source>
        <dbReference type="SAM" id="MobiDB-lite"/>
    </source>
</evidence>
<keyword evidence="10" id="KW-1168">Fusion of virus membrane with host membrane</keyword>
<keyword evidence="27" id="KW-0720">Serine protease</keyword>
<evidence type="ECO:0000256" key="14">
    <source>
        <dbReference type="ARBA" id="ARBA00022581"/>
    </source>
</evidence>
<keyword evidence="11" id="KW-1170">Fusion of virus membrane with host endosomal membrane</keyword>
<keyword evidence="35" id="KW-1182">Viral ion channel</keyword>
<evidence type="ECO:0000256" key="45">
    <source>
        <dbReference type="ARBA" id="ARBA00023303"/>
    </source>
</evidence>
<keyword evidence="43" id="KW-0899">Viral immunoevasion</keyword>
<dbReference type="PROSITE" id="PS51693">
    <property type="entry name" value="HCV_NS2_PRO"/>
    <property type="match status" value="1"/>
</dbReference>
<evidence type="ECO:0000256" key="40">
    <source>
        <dbReference type="ARBA" id="ARBA00023184"/>
    </source>
</evidence>
<evidence type="ECO:0000256" key="10">
    <source>
        <dbReference type="ARBA" id="ARBA00022506"/>
    </source>
</evidence>
<evidence type="ECO:0000256" key="22">
    <source>
        <dbReference type="ARBA" id="ARBA00022741"/>
    </source>
</evidence>
<feature type="transmembrane region" description="Helical" evidence="49">
    <location>
        <begin position="184"/>
        <end position="205"/>
    </location>
</feature>
<evidence type="ECO:0000256" key="47">
    <source>
        <dbReference type="ARBA" id="ARBA00047984"/>
    </source>
</evidence>
<keyword evidence="30" id="KW-0946">Virion</keyword>
<keyword evidence="23" id="KW-0378">Hydrolase</keyword>
<dbReference type="GO" id="GO:0019087">
    <property type="term" value="P:symbiont-mediated transformation of host cell"/>
    <property type="evidence" value="ECO:0007669"/>
    <property type="project" value="InterPro"/>
</dbReference>
<evidence type="ECO:0000259" key="50">
    <source>
        <dbReference type="PROSITE" id="PS50507"/>
    </source>
</evidence>
<protein>
    <recommendedName>
        <fullName evidence="6">Genome polyprotein</fullName>
    </recommendedName>
</protein>
<keyword evidence="29" id="KW-0067">ATP-binding</keyword>
<dbReference type="Pfam" id="PF12786">
    <property type="entry name" value="GBV-C_env"/>
    <property type="match status" value="1"/>
</dbReference>
<feature type="transmembrane region" description="Helical" evidence="49">
    <location>
        <begin position="2088"/>
        <end position="2107"/>
    </location>
</feature>
<keyword evidence="17" id="KW-0645">Protease</keyword>
<evidence type="ECO:0000256" key="24">
    <source>
        <dbReference type="ARBA" id="ARBA00022804"/>
    </source>
</evidence>
<dbReference type="SUPFAM" id="SSF56672">
    <property type="entry name" value="DNA/RNA polymerases"/>
    <property type="match status" value="1"/>
</dbReference>
<keyword evidence="15" id="KW-1162">Viral penetration into host cytoplasm</keyword>
<keyword evidence="33" id="KW-0693">Viral RNA replication</keyword>
<dbReference type="GO" id="GO:0039654">
    <property type="term" value="P:fusion of virus membrane with host endosome membrane"/>
    <property type="evidence" value="ECO:0007669"/>
    <property type="project" value="UniProtKB-KW"/>
</dbReference>
<keyword evidence="22" id="KW-0547">Nucleotide-binding</keyword>
<evidence type="ECO:0000256" key="7">
    <source>
        <dbReference type="ARBA" id="ARBA00022448"/>
    </source>
</evidence>
<evidence type="ECO:0000256" key="42">
    <source>
        <dbReference type="ARBA" id="ARBA00023258"/>
    </source>
</evidence>
<evidence type="ECO:0000256" key="3">
    <source>
        <dbReference type="ARBA" id="ARBA00004182"/>
    </source>
</evidence>
<keyword evidence="39" id="KW-0325">Glycoprotein</keyword>
<evidence type="ECO:0000256" key="12">
    <source>
        <dbReference type="ARBA" id="ARBA00022561"/>
    </source>
</evidence>
<keyword evidence="32" id="KW-0694">RNA-binding</keyword>
<evidence type="ECO:0000256" key="11">
    <source>
        <dbReference type="ARBA" id="ARBA00022510"/>
    </source>
</evidence>
<dbReference type="Pfam" id="PF08300">
    <property type="entry name" value="HCV_NS5a_1a"/>
    <property type="match status" value="1"/>
</dbReference>
<dbReference type="GO" id="GO:0005524">
    <property type="term" value="F:ATP binding"/>
    <property type="evidence" value="ECO:0007669"/>
    <property type="project" value="UniProtKB-KW"/>
</dbReference>
<dbReference type="CDD" id="cd23203">
    <property type="entry name" value="Pegivirus_RdRp"/>
    <property type="match status" value="1"/>
</dbReference>
<evidence type="ECO:0000259" key="53">
    <source>
        <dbReference type="PROSITE" id="PS51822"/>
    </source>
</evidence>
<dbReference type="GO" id="GO:0004252">
    <property type="term" value="F:serine-type endopeptidase activity"/>
    <property type="evidence" value="ECO:0007669"/>
    <property type="project" value="InterPro"/>
</dbReference>
<feature type="transmembrane region" description="Helical" evidence="49">
    <location>
        <begin position="2150"/>
        <end position="2173"/>
    </location>
</feature>
<dbReference type="Gene3D" id="3.40.50.300">
    <property type="entry name" value="P-loop containing nucleotide triphosphate hydrolases"/>
    <property type="match status" value="2"/>
</dbReference>
<dbReference type="GO" id="GO:0039502">
    <property type="term" value="P:symbiont-mediated suppression of host type I interferon-mediated signaling pathway"/>
    <property type="evidence" value="ECO:0007669"/>
    <property type="project" value="UniProtKB-KW"/>
</dbReference>
<dbReference type="GO" id="GO:0017111">
    <property type="term" value="F:ribonucleoside triphosphate phosphatase activity"/>
    <property type="evidence" value="ECO:0007669"/>
    <property type="project" value="UniProtKB-EC"/>
</dbReference>
<evidence type="ECO:0000256" key="19">
    <source>
        <dbReference type="ARBA" id="ARBA00022692"/>
    </source>
</evidence>
<dbReference type="GO" id="GO:0034220">
    <property type="term" value="P:monoatomic ion transmembrane transport"/>
    <property type="evidence" value="ECO:0007669"/>
    <property type="project" value="UniProtKB-KW"/>
</dbReference>
<dbReference type="InterPro" id="IPR043128">
    <property type="entry name" value="Rev_trsase/Diguanyl_cyclase"/>
</dbReference>
<evidence type="ECO:0000256" key="32">
    <source>
        <dbReference type="ARBA" id="ARBA00022884"/>
    </source>
</evidence>
<feature type="domain" description="Peptidase C18" evidence="52">
    <location>
        <begin position="1153"/>
        <end position="1278"/>
    </location>
</feature>
<evidence type="ECO:0000256" key="4">
    <source>
        <dbReference type="ARBA" id="ARBA00004192"/>
    </source>
</evidence>
<feature type="transmembrane region" description="Helical" evidence="49">
    <location>
        <begin position="987"/>
        <end position="1006"/>
    </location>
</feature>
<dbReference type="InterPro" id="IPR001490">
    <property type="entry name" value="HCV_NS4b"/>
</dbReference>
<feature type="domain" description="Peptidase S29" evidence="53">
    <location>
        <begin position="1278"/>
        <end position="1459"/>
    </location>
</feature>
<evidence type="ECO:0000256" key="9">
    <source>
        <dbReference type="ARBA" id="ARBA00022484"/>
    </source>
</evidence>
<comment type="subcellular location">
    <subcellularLocation>
        <location evidence="4">Host cytoplasm</location>
    </subcellularLocation>
    <subcellularLocation>
        <location evidence="2">Host endoplasmic reticulum membrane</location>
        <topology evidence="2">Multi-pass membrane protein</topology>
    </subcellularLocation>
    <subcellularLocation>
        <location evidence="5">Host endoplasmic reticulum membrane</location>
        <topology evidence="5">Peripheral membrane protein</topology>
    </subcellularLocation>
    <subcellularLocation>
        <location evidence="1">Host nucleus</location>
    </subcellularLocation>
    <subcellularLocation>
        <location evidence="3">Virion membrane</location>
    </subcellularLocation>
</comment>
<evidence type="ECO:0000256" key="1">
    <source>
        <dbReference type="ARBA" id="ARBA00004147"/>
    </source>
</evidence>
<dbReference type="InterPro" id="IPR009003">
    <property type="entry name" value="Peptidase_S1_PA"/>
</dbReference>
<dbReference type="GO" id="GO:0004197">
    <property type="term" value="F:cysteine-type endopeptidase activity"/>
    <property type="evidence" value="ECO:0007669"/>
    <property type="project" value="InterPro"/>
</dbReference>
<dbReference type="GO" id="GO:0008270">
    <property type="term" value="F:zinc ion binding"/>
    <property type="evidence" value="ECO:0007669"/>
    <property type="project" value="InterPro"/>
</dbReference>
<evidence type="ECO:0000256" key="39">
    <source>
        <dbReference type="ARBA" id="ARBA00023180"/>
    </source>
</evidence>
<dbReference type="GO" id="GO:0019028">
    <property type="term" value="C:viral capsid"/>
    <property type="evidence" value="ECO:0007669"/>
    <property type="project" value="UniProtKB-KW"/>
</dbReference>
<evidence type="ECO:0000256" key="21">
    <source>
        <dbReference type="ARBA" id="ARBA00022723"/>
    </source>
</evidence>
<keyword evidence="34 49" id="KW-1133">Transmembrane helix</keyword>
<dbReference type="Pfam" id="PF01001">
    <property type="entry name" value="HCV_NS4b"/>
    <property type="match status" value="1"/>
</dbReference>
<dbReference type="SMART" id="SM00487">
    <property type="entry name" value="DEXDc"/>
    <property type="match status" value="1"/>
</dbReference>
<feature type="compositionally biased region" description="Low complexity" evidence="48">
    <location>
        <begin position="125"/>
        <end position="147"/>
    </location>
</feature>
<keyword evidence="21" id="KW-0479">Metal-binding</keyword>
<evidence type="ECO:0000256" key="44">
    <source>
        <dbReference type="ARBA" id="ARBA00023296"/>
    </source>
</evidence>
<comment type="catalytic activity">
    <reaction evidence="46">
        <text>a ribonucleoside 5'-triphosphate + H2O = a ribonucleoside 5'-diphosphate + phosphate + H(+)</text>
        <dbReference type="Rhea" id="RHEA:23680"/>
        <dbReference type="ChEBI" id="CHEBI:15377"/>
        <dbReference type="ChEBI" id="CHEBI:15378"/>
        <dbReference type="ChEBI" id="CHEBI:43474"/>
        <dbReference type="ChEBI" id="CHEBI:57930"/>
        <dbReference type="ChEBI" id="CHEBI:61557"/>
        <dbReference type="EC" id="3.6.1.15"/>
    </reaction>
</comment>
<evidence type="ECO:0000256" key="20">
    <source>
        <dbReference type="ARBA" id="ARBA00022695"/>
    </source>
</evidence>
<dbReference type="InterPro" id="IPR013192">
    <property type="entry name" value="HCV_NS5A_1a"/>
</dbReference>
<evidence type="ECO:0000259" key="51">
    <source>
        <dbReference type="PROSITE" id="PS51192"/>
    </source>
</evidence>
<evidence type="ECO:0000256" key="36">
    <source>
        <dbReference type="ARBA" id="ARBA00023050"/>
    </source>
</evidence>
<dbReference type="InterPro" id="IPR011492">
    <property type="entry name" value="Flavi_DEAD"/>
</dbReference>
<evidence type="ECO:0000256" key="35">
    <source>
        <dbReference type="ARBA" id="ARBA00023039"/>
    </source>
</evidence>
<evidence type="ECO:0000256" key="37">
    <source>
        <dbReference type="ARBA" id="ARBA00023065"/>
    </source>
</evidence>
<keyword evidence="9" id="KW-0696">RNA-directed RNA polymerase</keyword>
<feature type="transmembrane region" description="Helical" evidence="49">
    <location>
        <begin position="1122"/>
        <end position="1149"/>
    </location>
</feature>
<keyword evidence="41" id="KW-1035">Host cytoplasm</keyword>
<dbReference type="InterPro" id="IPR002166">
    <property type="entry name" value="RNA_pol_HCV"/>
</dbReference>
<feature type="domain" description="Helicase ATP-binding" evidence="51">
    <location>
        <begin position="1467"/>
        <end position="1623"/>
    </location>
</feature>
<keyword evidence="37" id="KW-0406">Ion transport</keyword>
<keyword evidence="45" id="KW-0407">Ion channel</keyword>
<dbReference type="GO" id="GO:0046718">
    <property type="term" value="P:symbiont entry into host cell"/>
    <property type="evidence" value="ECO:0007669"/>
    <property type="project" value="UniProtKB-KW"/>
</dbReference>
<keyword evidence="38 49" id="KW-0472">Membrane</keyword>
<feature type="region of interest" description="Disordered" evidence="48">
    <location>
        <begin position="125"/>
        <end position="151"/>
    </location>
</feature>
<dbReference type="Pfam" id="PF02907">
    <property type="entry name" value="Peptidase_S29"/>
    <property type="match status" value="1"/>
</dbReference>
<dbReference type="InterPro" id="IPR024347">
    <property type="entry name" value="GB_virus_envelope"/>
</dbReference>
<keyword evidence="42" id="KW-0922">Interferon antiviral system evasion</keyword>
<feature type="transmembrane region" description="Helical" evidence="49">
    <location>
        <begin position="1061"/>
        <end position="1082"/>
    </location>
</feature>
<dbReference type="InterPro" id="IPR043502">
    <property type="entry name" value="DNA/RNA_pol_sf"/>
</dbReference>
<feature type="transmembrane region" description="Helical" evidence="49">
    <location>
        <begin position="1013"/>
        <end position="1034"/>
    </location>
</feature>
<keyword evidence="26" id="KW-0788">Thiol protease</keyword>
<evidence type="ECO:0000256" key="49">
    <source>
        <dbReference type="SAM" id="Phobius"/>
    </source>
</evidence>
<keyword evidence="25" id="KW-0347">Helicase</keyword>
<dbReference type="GO" id="GO:0052170">
    <property type="term" value="P:symbiont-mediated suppression of host innate immune response"/>
    <property type="evidence" value="ECO:0007669"/>
    <property type="project" value="UniProtKB-KW"/>
</dbReference>
<feature type="transmembrane region" description="Helical" evidence="49">
    <location>
        <begin position="935"/>
        <end position="961"/>
    </location>
</feature>
<evidence type="ECO:0000256" key="17">
    <source>
        <dbReference type="ARBA" id="ARBA00022670"/>
    </source>
</evidence>
<dbReference type="Pfam" id="PF00998">
    <property type="entry name" value="RdRP_3"/>
    <property type="match status" value="1"/>
</dbReference>
<feature type="transmembrane region" description="Helical" evidence="49">
    <location>
        <begin position="378"/>
        <end position="397"/>
    </location>
</feature>
<keyword evidence="8" id="KW-1113">Inhibition of host RLR pathway by virus</keyword>
<evidence type="ECO:0000256" key="46">
    <source>
        <dbReference type="ARBA" id="ARBA00047631"/>
    </source>
</evidence>
<keyword evidence="44" id="KW-1160">Virus entry into host cell</keyword>
<keyword evidence="18" id="KW-0808">Transferase</keyword>
<feature type="transmembrane region" description="Helical" evidence="49">
    <location>
        <begin position="2030"/>
        <end position="2052"/>
    </location>
</feature>
<sequence length="3377" mass="363708">MPDRVAADRPAVPKSVERDMQYPPLLLLGLFPALIASDPSYHWGGLFCAGLVTGAQGSFWDGISSGFTHVGLGLGAFGSKVREVFPQIFQTGGSEWRAAGYNFSQGFGALGYEIVQIFGFETPTTPTPTSATTPTSSSPTVSTGSSSSRRRRGLPVWVVPGGTSSSAGAAFADAGSGERPGGWGQFLLLILLFIPTYILLLLILVRIRWVRKAIFAYMLRYIPVMDAVLPSSRACYVPDLETIMFGNCCNETDIIWCSARFCWTAPGCAVCTAEAGCWTSIGSGVSLYPAAHTSEARRLSMELFGAVGWAGVLAEGLGLGEAYAGAVVTGVFLVGSTGHPDLACANITCSQTGTTWWHATAPTIANLWEFLQMLPRGVWALLETMPLVFGSLLLFYLCCGRWVQVVLLVLAVPGALAQTPTPPENDCRIGGNGSPVLRCGPEHFKHSNSTCDCPFGLIIRRFNKTLDPHLDFNASCPESFMGGDRYWWTCGWGSWWWQHNNVERPYSHPYMPPDPFSAICYVTTNRSVLYNSSLFVHKLYGDGFYPNYTLSQLGPEPISTCMLDRRPSMCGDCFGGCFYQDGQHNRGFDVCGGGVRDGPWFFVPLATLRLSAPESWRKPTLSLGELLAGKYRHGFGCGISHGLINCWLCNVSLTYTSGIHVPENLWFPLPGKPYRLCINPQFARRHLPTPPNWLAMIQAASDVIFGKGRCVHHPGWYPVCKHGAWYPPDGGFVVIAADSQLFDTSPAVLRGFLGLYVALLVYMATAGARVVPSLVVLLAVATAVHGACYLGCEEAWCNTFFCFAYNCIANVSGSLCFPLRPWLAVCENGDQVPETVLANLPVTYSVFYLLETSGLPAAPWLWTFYQGMQPVEWVGPSQIFCGDPKPTGIAVSGADWWWTVFAVLTSLAGGALYKIASLVAASGVLRMRTSFPYRLFILAIHQASMSFLDFTLVGACAWVLFDAFHPVEGALSRAVVAGPALGWAWRLPTWVECFLATLCVIAYMGVAGRVRMAALVAYKLSRGMMGFALLAFLFHRGPDRGVLGSELCIPMIEADLSVDAVWWYLAVVFSFSVVSLTLMNNLGKKVKIRIYARWCKLYCWLEFAVGVSPVGVFSGVRGHVSLAWLLGGVIFPIEASYVCMTLIGLAGFVDFLDWLLERILCARPNLNSTVQLANTCHAWLTDDCLRAFLRRRWARGELLYDHAGQVSGSLRDRIQRLRGCLEPVCIEPEELREVHDDMYTLTCGRWYGGKPVVARCGTSVLVGQARSVTSLPPGYRLTAPLVVVRPRMGFWKTLKVSMTGRSEVPGNGQIVQLNTALSASMGTGVSGVLYATFHGTKGRALATPQGARNPFWTSPSEDVVCYPLLSPLTSLDPCTCGDHSRWVLTHKGTIIHGTQLGEDRVSLDCPTPISDLKGASGSPVMCDRGHAVGMMVGATGRSGTGEAVRFVRPWAVRPGDVQAAKLPEFPTVPSEGFKEVPYFAPTGSGKSTKFPAKLAQDGHNVLVLNPSVVTTKAMYGYMKELTGKAPNVFAGTGKGAMQVKTGSKITYVTYGRFLVNPQGFLGGKAVVICDECHATDGTSVLGIGVARTLAQEAGVKLLVYATATPPGTQFTAHKNITERELDGEGDVPFYGLTLKSERYSKGRHLIFCHSKLECTRVAGDLASAGVKAVTYWRGKSADVLTDDADLTVVATDAISTGYTGNFATVTDCCSVVQEDVEVDLNPTFSITLYTRPADAALRMQRRGRCGRGAPGTYYQTIKGAPPSGVCSSSATWAATEAAFMWYGMEENDVTRYLVAFQDCPYTSRLPGHPADVVRVLGVLRPFFHCSEVTQEALKETSWPLLTGIQRKVCLECDAQPPSDDIRWTGIAGTSAVPLLYRLGTVANPCTSHPLALKMAAALGDTSYHDTATLGPLLLAGAAIAAGAAVADATGTLVMTASWEVSSGGAPTWPDHGSLDTGGDVQGGGPLPEGALTEVVTSLDWEWLSTVWAAVESGASSVARSGMSTAARAQDWWKVNGYPIGRSMPSGGRGAAVMGFLESHVTSILAGVAALASAGKSPVFAALAAVVAGASSVIPNSVAWLLTLAGTAAAGLIGGLTGAASVGAGFYIGTRLASLSMIDMVISCAAGYEACVNVCAFTLDIMDGKATLTNALPCLAGLLAPGAAVAGVVFAILLRGAKGTDVTVWMNRLLSMLPKSNTLPDGFFAEPRNVRLGEMVRSLSLVTRVKALCEATRSPTYTYCANGWLGRLIEFAGTVIRSLTDFVSAKVPPLLPPVPVVNCQKPYVGPWHGAGTGITVCPCGKNVTITAGPGADPVIKASKFCSSYWAGGFPINTSTNFSGTLAPNMSDATDLSLMVGFGNVIRLKKKHDGKWWIVETSLANLTTNLVLKAAARGPVESGGALVSNHVGPLLRGRFSEGQCITFDEQILRLPIIMHARITWPNMPYVPSILPEDPSDNGESIVGPCEQAVECALSIADEATAVADAVVEIAQPMLSAAMEARRKAEMEAWLLREKGLGRVSEVETPEGVVTEFMSTDECLVQAETESLDDPLLDRGITHLIMEEMDSTPVSEEPVVGDLVTPGAPEEALEVAKALKDGGRTLTYGVESAKDYVKRAARWTLRGGKDAVEAAGAITARLLHTGKATLRAVAEEDIPITDITTVRTITYAWFCEGERKEASVRTADETTVQQAAEKAGVPCDHPHVYKMGALGIMPDVTAWSLGDEAVTIVASCKKGDKARSSTVIKTIRHTCCGKDESLTKHFGRFTPIGLLGTFWAPAKGASVYDGETELKDLDIMGKVGDILDVVHETPCGLSYLWSGRPITVSEPRKPPITRPMTAFLKAKADKVYVTNPEDVHQRIAKVTIEQTTALQDEYYKDAYNLAKANANKVTSAGFDYDTAVSKVKRGSARGHVAQITVSDLKTARGKKAVMDCLDGIRTGTVKAHFMLRPKSEVFPQTKGTFKPPRLIVYPSLEFRVAEKMILGDPSIVAKAVMGKSYGFQYAPHQRAKVLVDMWASKKRPVCYTVDGTCFDSTVTPEDIRREGEIFAAASLDPQMVRLLHGHYAESPMVDPSGNIVGVRRCRASGTLTTSAGNSITCYLKVSAACRKAGLINPSFLIHGDDVLIICEKTEEDQSDALGSALASYGYACVPTRHADLTSAESCSASLDTVRTVRGLKHVLRCDMRRGLGRTMAEFGDPLGTAWGYTINYPTHPIVMYILLPLLLQVALNNGTGLDQRITVEVRGNSIEMPLKTIGKAARGLHGRDILAVTGHSATVLQETHDTLQFFGMKGLNHWRRVRRKVKLRLLRAGPEWARLARELLWDPGDSMPPDLSEGVVLIPEDFWEHAWEGATYRMESGEWNLRPWLWSGLAGVALLLMFVV</sequence>
<dbReference type="GO" id="GO:0039520">
    <property type="term" value="P:symbiont-mediated activation of host autophagy"/>
    <property type="evidence" value="ECO:0007669"/>
    <property type="project" value="UniProtKB-KW"/>
</dbReference>
<dbReference type="EMBL" id="OP860412">
    <property type="protein sequence ID" value="WFS72485.1"/>
    <property type="molecule type" value="Genomic_RNA"/>
</dbReference>
<evidence type="ECO:0000256" key="18">
    <source>
        <dbReference type="ARBA" id="ARBA00022679"/>
    </source>
</evidence>
<evidence type="ECO:0000256" key="2">
    <source>
        <dbReference type="ARBA" id="ARBA00004153"/>
    </source>
</evidence>
<dbReference type="InterPro" id="IPR004109">
    <property type="entry name" value="HepC_NS3_protease"/>
</dbReference>
<keyword evidence="12" id="KW-0167">Capsid protein</keyword>
<evidence type="ECO:0000259" key="52">
    <source>
        <dbReference type="PROSITE" id="PS51693"/>
    </source>
</evidence>
<dbReference type="Gene3D" id="2.20.25.210">
    <property type="entry name" value="Hepatitis C NS5A, domain 1B"/>
    <property type="match status" value="1"/>
</dbReference>
<keyword evidence="16" id="KW-1090">Inhibition of host innate immune response by virus</keyword>
<evidence type="ECO:0000256" key="6">
    <source>
        <dbReference type="ARBA" id="ARBA00020107"/>
    </source>
</evidence>
<evidence type="ECO:0000256" key="28">
    <source>
        <dbReference type="ARBA" id="ARBA00022830"/>
    </source>
</evidence>
<comment type="catalytic activity">
    <reaction evidence="47">
        <text>ATP + H2O = ADP + phosphate + H(+)</text>
        <dbReference type="Rhea" id="RHEA:13065"/>
        <dbReference type="ChEBI" id="CHEBI:15377"/>
        <dbReference type="ChEBI" id="CHEBI:15378"/>
        <dbReference type="ChEBI" id="CHEBI:30616"/>
        <dbReference type="ChEBI" id="CHEBI:43474"/>
        <dbReference type="ChEBI" id="CHEBI:456216"/>
        <dbReference type="EC" id="3.6.4.13"/>
    </reaction>
</comment>
<keyword evidence="31" id="KW-1043">Host membrane</keyword>
<dbReference type="InterPro" id="IPR014001">
    <property type="entry name" value="Helicase_ATP-bd"/>
</dbReference>
<dbReference type="GO" id="GO:0044167">
    <property type="term" value="C:host cell endoplasmic reticulum membrane"/>
    <property type="evidence" value="ECO:0007669"/>
    <property type="project" value="UniProtKB-SubCell"/>
</dbReference>
<dbReference type="InterPro" id="IPR027417">
    <property type="entry name" value="P-loop_NTPase"/>
</dbReference>
<dbReference type="Gene3D" id="2.40.10.120">
    <property type="match status" value="1"/>
</dbReference>
<evidence type="ECO:0000256" key="15">
    <source>
        <dbReference type="ARBA" id="ARBA00022595"/>
    </source>
</evidence>
<dbReference type="GO" id="GO:0003723">
    <property type="term" value="F:RNA binding"/>
    <property type="evidence" value="ECO:0007669"/>
    <property type="project" value="UniProtKB-KW"/>
</dbReference>
<keyword evidence="36" id="KW-1072">Activation of host autophagy by virus</keyword>
<keyword evidence="20" id="KW-0548">Nucleotidyltransferase</keyword>
<evidence type="ECO:0000313" key="54">
    <source>
        <dbReference type="EMBL" id="WFS72485.1"/>
    </source>
</evidence>
<evidence type="ECO:0000256" key="5">
    <source>
        <dbReference type="ARBA" id="ARBA00004291"/>
    </source>
</evidence>
<dbReference type="Pfam" id="PF07652">
    <property type="entry name" value="Flavi_DEAD"/>
    <property type="match status" value="1"/>
</dbReference>
<evidence type="ECO:0000256" key="41">
    <source>
        <dbReference type="ARBA" id="ARBA00023200"/>
    </source>
</evidence>
<dbReference type="SUPFAM" id="SSF52540">
    <property type="entry name" value="P-loop containing nucleoside triphosphate hydrolases"/>
    <property type="match status" value="2"/>
</dbReference>
<keyword evidence="24" id="KW-1161">Viral attachment to host cell</keyword>
<dbReference type="Gene3D" id="3.30.70.270">
    <property type="match status" value="2"/>
</dbReference>
<evidence type="ECO:0000256" key="38">
    <source>
        <dbReference type="ARBA" id="ARBA00023136"/>
    </source>
</evidence>
<dbReference type="GO" id="GO:0003724">
    <property type="term" value="F:RNA helicase activity"/>
    <property type="evidence" value="ECO:0007669"/>
    <property type="project" value="UniProtKB-EC"/>
</dbReference>
<keyword evidence="19 49" id="KW-0812">Transmembrane</keyword>
<evidence type="ECO:0000256" key="43">
    <source>
        <dbReference type="ARBA" id="ARBA00023280"/>
    </source>
</evidence>
<evidence type="ECO:0000256" key="31">
    <source>
        <dbReference type="ARBA" id="ARBA00022870"/>
    </source>
</evidence>
<keyword evidence="14" id="KW-0945">Host-virus interaction</keyword>
<evidence type="ECO:0000256" key="16">
    <source>
        <dbReference type="ARBA" id="ARBA00022632"/>
    </source>
</evidence>
<dbReference type="GO" id="GO:0019062">
    <property type="term" value="P:virion attachment to host cell"/>
    <property type="evidence" value="ECO:0007669"/>
    <property type="project" value="UniProtKB-KW"/>
</dbReference>
<evidence type="ECO:0000256" key="23">
    <source>
        <dbReference type="ARBA" id="ARBA00022801"/>
    </source>
</evidence>
<dbReference type="InterPro" id="IPR002518">
    <property type="entry name" value="HCV_NS2"/>
</dbReference>
<evidence type="ECO:0000256" key="29">
    <source>
        <dbReference type="ARBA" id="ARBA00022840"/>
    </source>
</evidence>
<dbReference type="InterPro" id="IPR038170">
    <property type="entry name" value="NS5A_1a_sf"/>
</dbReference>
<feature type="transmembrane region" description="Helical" evidence="49">
    <location>
        <begin position="154"/>
        <end position="172"/>
    </location>
</feature>
<dbReference type="GO" id="GO:0055036">
    <property type="term" value="C:virion membrane"/>
    <property type="evidence" value="ECO:0007669"/>
    <property type="project" value="UniProtKB-SubCell"/>
</dbReference>
<evidence type="ECO:0000256" key="13">
    <source>
        <dbReference type="ARBA" id="ARBA00022562"/>
    </source>
</evidence>
<name>A0AAT9TYK5_9FLAV</name>
<dbReference type="PROSITE" id="PS51822">
    <property type="entry name" value="HV_PV_NS3_PRO"/>
    <property type="match status" value="1"/>
</dbReference>
<keyword evidence="7" id="KW-0813">Transport</keyword>
<keyword evidence="28" id="KW-1114">Inhibition of host interferon signaling pathway by virus</keyword>
<dbReference type="Gene3D" id="2.40.10.10">
    <property type="entry name" value="Trypsin-like serine proteases"/>
    <property type="match status" value="1"/>
</dbReference>